<dbReference type="SUPFAM" id="SSF53335">
    <property type="entry name" value="S-adenosyl-L-methionine-dependent methyltransferases"/>
    <property type="match status" value="1"/>
</dbReference>
<feature type="region of interest" description="Disordered" evidence="4">
    <location>
        <begin position="155"/>
        <end position="187"/>
    </location>
</feature>
<dbReference type="GO" id="GO:0008168">
    <property type="term" value="F:methyltransferase activity"/>
    <property type="evidence" value="ECO:0007669"/>
    <property type="project" value="UniProtKB-KW"/>
</dbReference>
<evidence type="ECO:0000256" key="2">
    <source>
        <dbReference type="ARBA" id="ARBA00022679"/>
    </source>
</evidence>
<evidence type="ECO:0000256" key="3">
    <source>
        <dbReference type="ARBA" id="ARBA00022691"/>
    </source>
</evidence>
<dbReference type="Gene3D" id="3.40.50.150">
    <property type="entry name" value="Vaccinia Virus protein VP39"/>
    <property type="match status" value="1"/>
</dbReference>
<organism evidence="6 7">
    <name type="scientific">Micrococcus endophyticus</name>
    <dbReference type="NCBI Taxonomy" id="455343"/>
    <lineage>
        <taxon>Bacteria</taxon>
        <taxon>Bacillati</taxon>
        <taxon>Actinomycetota</taxon>
        <taxon>Actinomycetes</taxon>
        <taxon>Micrococcales</taxon>
        <taxon>Micrococcaceae</taxon>
        <taxon>Micrococcus</taxon>
    </lineage>
</organism>
<reference evidence="6 7" key="1">
    <citation type="submission" date="2020-08" db="EMBL/GenBank/DDBJ databases">
        <title>Sequencing the genomes of 1000 actinobacteria strains.</title>
        <authorList>
            <person name="Klenk H.-P."/>
        </authorList>
    </citation>
    <scope>NUCLEOTIDE SEQUENCE [LARGE SCALE GENOMIC DNA]</scope>
    <source>
        <strain evidence="6 7">DSM 17945</strain>
    </source>
</reference>
<evidence type="ECO:0000256" key="1">
    <source>
        <dbReference type="ARBA" id="ARBA00022603"/>
    </source>
</evidence>
<dbReference type="CDD" id="cd02440">
    <property type="entry name" value="AdoMet_MTases"/>
    <property type="match status" value="1"/>
</dbReference>
<keyword evidence="1 6" id="KW-0489">Methyltransferase</keyword>
<sequence>MHLDPAETNRRAYDDARVVALYDLDNPPGEDHAYFRRAAEESGARRIVDLGCGTGSLTVTLTGDDRAVVGIDPAEAMLRVARARPGGDRVEWRRGTAELIEPASADLVIMSGNVAMHLIGQDWHGALRRIAAGLVPGGRLLFETRNPVRRAWEDWQQEPTERTTAAGRLVESEATNAPDADGVVVHR</sequence>
<dbReference type="AlphaFoldDB" id="A0A7W9N127"/>
<comment type="caution">
    <text evidence="6">The sequence shown here is derived from an EMBL/GenBank/DDBJ whole genome shotgun (WGS) entry which is preliminary data.</text>
</comment>
<dbReference type="InterPro" id="IPR041698">
    <property type="entry name" value="Methyltransf_25"/>
</dbReference>
<dbReference type="PANTHER" id="PTHR43464:SF19">
    <property type="entry name" value="UBIQUINONE BIOSYNTHESIS O-METHYLTRANSFERASE, MITOCHONDRIAL"/>
    <property type="match status" value="1"/>
</dbReference>
<evidence type="ECO:0000259" key="5">
    <source>
        <dbReference type="Pfam" id="PF13649"/>
    </source>
</evidence>
<proteinExistence type="predicted"/>
<accession>A0A7W9N127</accession>
<dbReference type="Proteomes" id="UP000567246">
    <property type="component" value="Unassembled WGS sequence"/>
</dbReference>
<name>A0A7W9N127_9MICC</name>
<evidence type="ECO:0000313" key="7">
    <source>
        <dbReference type="Proteomes" id="UP000567246"/>
    </source>
</evidence>
<protein>
    <submittedName>
        <fullName evidence="6">SAM-dependent methyltransferase</fullName>
    </submittedName>
</protein>
<gene>
    <name evidence="6" type="ORF">HDA33_002209</name>
</gene>
<dbReference type="Pfam" id="PF13649">
    <property type="entry name" value="Methyltransf_25"/>
    <property type="match status" value="1"/>
</dbReference>
<dbReference type="GO" id="GO:0032259">
    <property type="term" value="P:methylation"/>
    <property type="evidence" value="ECO:0007669"/>
    <property type="project" value="UniProtKB-KW"/>
</dbReference>
<dbReference type="RefSeq" id="WP_246416951.1">
    <property type="nucleotide sequence ID" value="NZ_BAABAG010000018.1"/>
</dbReference>
<keyword evidence="7" id="KW-1185">Reference proteome</keyword>
<dbReference type="EMBL" id="JACHMW010000001">
    <property type="protein sequence ID" value="MBB5849645.1"/>
    <property type="molecule type" value="Genomic_DNA"/>
</dbReference>
<dbReference type="PANTHER" id="PTHR43464">
    <property type="entry name" value="METHYLTRANSFERASE"/>
    <property type="match status" value="1"/>
</dbReference>
<feature type="domain" description="Methyltransferase" evidence="5">
    <location>
        <begin position="47"/>
        <end position="138"/>
    </location>
</feature>
<keyword evidence="3" id="KW-0949">S-adenosyl-L-methionine</keyword>
<evidence type="ECO:0000256" key="4">
    <source>
        <dbReference type="SAM" id="MobiDB-lite"/>
    </source>
</evidence>
<evidence type="ECO:0000313" key="6">
    <source>
        <dbReference type="EMBL" id="MBB5849645.1"/>
    </source>
</evidence>
<keyword evidence="2 6" id="KW-0808">Transferase</keyword>
<dbReference type="InterPro" id="IPR029063">
    <property type="entry name" value="SAM-dependent_MTases_sf"/>
</dbReference>